<keyword evidence="2" id="KW-1133">Transmembrane helix</keyword>
<evidence type="ECO:0000313" key="4">
    <source>
        <dbReference type="Proteomes" id="UP000562984"/>
    </source>
</evidence>
<dbReference type="Proteomes" id="UP000562984">
    <property type="component" value="Unassembled WGS sequence"/>
</dbReference>
<dbReference type="RefSeq" id="WP_171201206.1">
    <property type="nucleotide sequence ID" value="NZ_JABEND010000014.1"/>
</dbReference>
<keyword evidence="2" id="KW-0472">Membrane</keyword>
<sequence length="256" mass="27976">MAKTRGTANNVAVTKDEKKALKAAQRAEKKERRGQIWQAFNIQRKEDKRLLPYMILAVLAAAAVIVGLALLLNIAWYFALPFGLLIGFAVAMIIFARRAQSNVYAKAEGQPGAAAWSLQNNLRGKWRVTPAIAGTTHMDAVHRVIGRPGVVLVAEGAPHRVKPLLAQEKKRIARVVGDTPIYDVIVGTEEGQTPLKKLNPFLMKLPRNISASAVEELDARLTALRGRSPQTGLPKGPMPSGAKMRSVQRVARRGTR</sequence>
<evidence type="ECO:0000256" key="1">
    <source>
        <dbReference type="SAM" id="MobiDB-lite"/>
    </source>
</evidence>
<feature type="region of interest" description="Disordered" evidence="1">
    <location>
        <begin position="225"/>
        <end position="256"/>
    </location>
</feature>
<dbReference type="InterPro" id="IPR025445">
    <property type="entry name" value="DUF4191"/>
</dbReference>
<evidence type="ECO:0000313" key="3">
    <source>
        <dbReference type="EMBL" id="NNG37512.1"/>
    </source>
</evidence>
<dbReference type="AlphaFoldDB" id="A0A849AL13"/>
<feature type="transmembrane region" description="Helical" evidence="2">
    <location>
        <begin position="76"/>
        <end position="96"/>
    </location>
</feature>
<dbReference type="Pfam" id="PF13829">
    <property type="entry name" value="DUF4191"/>
    <property type="match status" value="1"/>
</dbReference>
<evidence type="ECO:0000256" key="2">
    <source>
        <dbReference type="SAM" id="Phobius"/>
    </source>
</evidence>
<proteinExistence type="predicted"/>
<reference evidence="3 4" key="1">
    <citation type="submission" date="2020-05" db="EMBL/GenBank/DDBJ databases">
        <title>Nakamurella sp. DB0629 isolated from air conditioner.</title>
        <authorList>
            <person name="Kim D.H."/>
            <person name="Kim D.-U."/>
        </authorList>
    </citation>
    <scope>NUCLEOTIDE SEQUENCE [LARGE SCALE GENOMIC DNA]</scope>
    <source>
        <strain evidence="3 4">DB0629</strain>
    </source>
</reference>
<name>A0A849AL13_9ACTN</name>
<dbReference type="EMBL" id="JABEND010000014">
    <property type="protein sequence ID" value="NNG37512.1"/>
    <property type="molecule type" value="Genomic_DNA"/>
</dbReference>
<keyword evidence="2" id="KW-0812">Transmembrane</keyword>
<protein>
    <submittedName>
        <fullName evidence="3">DUF4191 domain-containing protein</fullName>
    </submittedName>
</protein>
<gene>
    <name evidence="3" type="ORF">HKD39_17775</name>
</gene>
<keyword evidence="4" id="KW-1185">Reference proteome</keyword>
<organism evidence="3 4">
    <name type="scientific">Nakamurella aerolata</name>
    <dbReference type="NCBI Taxonomy" id="1656892"/>
    <lineage>
        <taxon>Bacteria</taxon>
        <taxon>Bacillati</taxon>
        <taxon>Actinomycetota</taxon>
        <taxon>Actinomycetes</taxon>
        <taxon>Nakamurellales</taxon>
        <taxon>Nakamurellaceae</taxon>
        <taxon>Nakamurella</taxon>
    </lineage>
</organism>
<comment type="caution">
    <text evidence="3">The sequence shown here is derived from an EMBL/GenBank/DDBJ whole genome shotgun (WGS) entry which is preliminary data.</text>
</comment>
<accession>A0A849AL13</accession>
<feature type="transmembrane region" description="Helical" evidence="2">
    <location>
        <begin position="50"/>
        <end position="70"/>
    </location>
</feature>